<dbReference type="AlphaFoldDB" id="A0A4Y7Q8S1"/>
<protein>
    <submittedName>
        <fullName evidence="2">Uncharacterized protein</fullName>
    </submittedName>
</protein>
<evidence type="ECO:0000313" key="2">
    <source>
        <dbReference type="EMBL" id="TDL24053.1"/>
    </source>
</evidence>
<keyword evidence="3" id="KW-1185">Reference proteome</keyword>
<evidence type="ECO:0000256" key="1">
    <source>
        <dbReference type="SAM" id="MobiDB-lite"/>
    </source>
</evidence>
<evidence type="ECO:0000313" key="3">
    <source>
        <dbReference type="Proteomes" id="UP000294933"/>
    </source>
</evidence>
<gene>
    <name evidence="2" type="ORF">BD410DRAFT_838566</name>
</gene>
<name>A0A4Y7Q8S1_9AGAM</name>
<organism evidence="2 3">
    <name type="scientific">Rickenella mellea</name>
    <dbReference type="NCBI Taxonomy" id="50990"/>
    <lineage>
        <taxon>Eukaryota</taxon>
        <taxon>Fungi</taxon>
        <taxon>Dikarya</taxon>
        <taxon>Basidiomycota</taxon>
        <taxon>Agaricomycotina</taxon>
        <taxon>Agaricomycetes</taxon>
        <taxon>Hymenochaetales</taxon>
        <taxon>Rickenellaceae</taxon>
        <taxon>Rickenella</taxon>
    </lineage>
</organism>
<proteinExistence type="predicted"/>
<dbReference type="Proteomes" id="UP000294933">
    <property type="component" value="Unassembled WGS sequence"/>
</dbReference>
<reference evidence="2 3" key="1">
    <citation type="submission" date="2018-06" db="EMBL/GenBank/DDBJ databases">
        <title>A transcriptomic atlas of mushroom development highlights an independent origin of complex multicellularity.</title>
        <authorList>
            <consortium name="DOE Joint Genome Institute"/>
            <person name="Krizsan K."/>
            <person name="Almasi E."/>
            <person name="Merenyi Z."/>
            <person name="Sahu N."/>
            <person name="Viragh M."/>
            <person name="Koszo T."/>
            <person name="Mondo S."/>
            <person name="Kiss B."/>
            <person name="Balint B."/>
            <person name="Kues U."/>
            <person name="Barry K."/>
            <person name="Hegedus J.C."/>
            <person name="Henrissat B."/>
            <person name="Johnson J."/>
            <person name="Lipzen A."/>
            <person name="Ohm R."/>
            <person name="Nagy I."/>
            <person name="Pangilinan J."/>
            <person name="Yan J."/>
            <person name="Xiong Y."/>
            <person name="Grigoriev I.V."/>
            <person name="Hibbett D.S."/>
            <person name="Nagy L.G."/>
        </authorList>
    </citation>
    <scope>NUCLEOTIDE SEQUENCE [LARGE SCALE GENOMIC DNA]</scope>
    <source>
        <strain evidence="2 3">SZMC22713</strain>
    </source>
</reference>
<sequence length="218" mass="24352">MTDQHLTLTTEKFVQQALEDWGKPDTNKFIFSRLQDEAKGILNDPNIALTVTNMIVELSNFSSLQVLAYLSDYSALTKLVREAEDYLEKMQIDNPDRVGHSADEVQSTLEVMRIQQENVVGTGERSSSLQTSNAAAVEMRVDHTAHVGVGEGITRGGVHNHENGARKRTTRPVDRSNASRWELQLLHVGPRGRRAVCELHPATFFVILAAVVMFLKKL</sequence>
<feature type="region of interest" description="Disordered" evidence="1">
    <location>
        <begin position="150"/>
        <end position="175"/>
    </location>
</feature>
<dbReference type="EMBL" id="ML170168">
    <property type="protein sequence ID" value="TDL24053.1"/>
    <property type="molecule type" value="Genomic_DNA"/>
</dbReference>
<dbReference type="VEuPathDB" id="FungiDB:BD410DRAFT_838566"/>
<accession>A0A4Y7Q8S1</accession>